<keyword evidence="2 4" id="KW-0732">Signal</keyword>
<evidence type="ECO:0000259" key="5">
    <source>
        <dbReference type="Pfam" id="PF03150"/>
    </source>
</evidence>
<dbReference type="Pfam" id="PF03150">
    <property type="entry name" value="CCP_MauG"/>
    <property type="match status" value="1"/>
</dbReference>
<dbReference type="GO" id="GO:0020037">
    <property type="term" value="F:heme binding"/>
    <property type="evidence" value="ECO:0007669"/>
    <property type="project" value="InterPro"/>
</dbReference>
<dbReference type="InterPro" id="IPR051395">
    <property type="entry name" value="Cytochrome_c_Peroxidase/MauG"/>
</dbReference>
<evidence type="ECO:0000313" key="6">
    <source>
        <dbReference type="EMBL" id="ATQ67636.1"/>
    </source>
</evidence>
<dbReference type="PANTHER" id="PTHR30600">
    <property type="entry name" value="CYTOCHROME C PEROXIDASE-RELATED"/>
    <property type="match status" value="1"/>
</dbReference>
<feature type="domain" description="Di-haem cytochrome c peroxidase" evidence="5">
    <location>
        <begin position="68"/>
        <end position="260"/>
    </location>
</feature>
<feature type="signal peptide" evidence="4">
    <location>
        <begin position="1"/>
        <end position="29"/>
    </location>
</feature>
<keyword evidence="3" id="KW-0560">Oxidoreductase</keyword>
<dbReference type="Proteomes" id="UP000230709">
    <property type="component" value="Chromosome"/>
</dbReference>
<dbReference type="GO" id="GO:0030313">
    <property type="term" value="C:cell envelope"/>
    <property type="evidence" value="ECO:0007669"/>
    <property type="project" value="UniProtKB-SubCell"/>
</dbReference>
<comment type="subcellular location">
    <subcellularLocation>
        <location evidence="1">Cell envelope</location>
    </subcellularLocation>
</comment>
<dbReference type="KEGG" id="mtw:CQW49_06840"/>
<dbReference type="GO" id="GO:0009055">
    <property type="term" value="F:electron transfer activity"/>
    <property type="evidence" value="ECO:0007669"/>
    <property type="project" value="InterPro"/>
</dbReference>
<dbReference type="STRING" id="595536.GCA_000178815_03787"/>
<gene>
    <name evidence="6" type="ORF">CQW49_06840</name>
</gene>
<dbReference type="SUPFAM" id="SSF46626">
    <property type="entry name" value="Cytochrome c"/>
    <property type="match status" value="2"/>
</dbReference>
<reference evidence="7" key="1">
    <citation type="submission" date="2017-10" db="EMBL/GenBank/DDBJ databases">
        <title>Completed PacBio SMRT sequence of Methylosinus trichosporium OB3b reveals presence of a third large plasmid.</title>
        <authorList>
            <person name="Charles T.C."/>
            <person name="Lynch M.D.J."/>
            <person name="Heil J.R."/>
            <person name="Cheng J."/>
        </authorList>
    </citation>
    <scope>NUCLEOTIDE SEQUENCE [LARGE SCALE GENOMIC DNA]</scope>
    <source>
        <strain evidence="7">OB3b</strain>
    </source>
</reference>
<feature type="chain" id="PRO_5013803620" evidence="4">
    <location>
        <begin position="30"/>
        <end position="454"/>
    </location>
</feature>
<dbReference type="PANTHER" id="PTHR30600:SF10">
    <property type="entry name" value="BLL6722 PROTEIN"/>
    <property type="match status" value="1"/>
</dbReference>
<evidence type="ECO:0000256" key="1">
    <source>
        <dbReference type="ARBA" id="ARBA00004196"/>
    </source>
</evidence>
<dbReference type="GO" id="GO:0004130">
    <property type="term" value="F:cytochrome-c peroxidase activity"/>
    <property type="evidence" value="ECO:0007669"/>
    <property type="project" value="TreeGrafter"/>
</dbReference>
<dbReference type="InterPro" id="IPR036909">
    <property type="entry name" value="Cyt_c-like_dom_sf"/>
</dbReference>
<proteinExistence type="predicted"/>
<evidence type="ECO:0000256" key="3">
    <source>
        <dbReference type="ARBA" id="ARBA00023002"/>
    </source>
</evidence>
<evidence type="ECO:0000313" key="7">
    <source>
        <dbReference type="Proteomes" id="UP000230709"/>
    </source>
</evidence>
<keyword evidence="7" id="KW-1185">Reference proteome</keyword>
<protein>
    <submittedName>
        <fullName evidence="6">Methylamine utilization protein MauG</fullName>
    </submittedName>
</protein>
<evidence type="ECO:0000256" key="2">
    <source>
        <dbReference type="ARBA" id="ARBA00022729"/>
    </source>
</evidence>
<dbReference type="EMBL" id="CP023737">
    <property type="protein sequence ID" value="ATQ67636.1"/>
    <property type="molecule type" value="Genomic_DNA"/>
</dbReference>
<evidence type="ECO:0000256" key="4">
    <source>
        <dbReference type="SAM" id="SignalP"/>
    </source>
</evidence>
<name>A0A2D2CY43_METT3</name>
<accession>A0A2D2CY43</accession>
<organism evidence="6 7">
    <name type="scientific">Methylosinus trichosporium (strain ATCC 35070 / NCIMB 11131 / UNIQEM 75 / OB3b)</name>
    <dbReference type="NCBI Taxonomy" id="595536"/>
    <lineage>
        <taxon>Bacteria</taxon>
        <taxon>Pseudomonadati</taxon>
        <taxon>Pseudomonadota</taxon>
        <taxon>Alphaproteobacteria</taxon>
        <taxon>Hyphomicrobiales</taxon>
        <taxon>Methylocystaceae</taxon>
        <taxon>Methylosinus</taxon>
    </lineage>
</organism>
<dbReference type="Gene3D" id="1.10.760.10">
    <property type="entry name" value="Cytochrome c-like domain"/>
    <property type="match status" value="2"/>
</dbReference>
<dbReference type="AlphaFoldDB" id="A0A2D2CY43"/>
<dbReference type="InterPro" id="IPR004852">
    <property type="entry name" value="Di-haem_cyt_c_peroxidsae"/>
</dbReference>
<sequence length="454" mass="49282">MEQKRQGRRRIAALATTALAVVILGSASAATRKPTSPAQFDAARAAFLADLQKGAVAAAAANATSTLEIQLGERLFSDKNLSLRRNQSCASCHQLTPARDSKTGKRLPAPGFVDADNVEHGTPVSDGSVPGRFGSLNAPSAAYAAFSPAFHWDSDEELYVGGQFWNGRSATLADQAGQPFLNRVEMAMPSKAAVVDRLKANANYRELFWSVYKLKIDRSLSAKEVETVYGAMTRAIAAFERTRPFAKFNAKFDYFMVGRTKLTPLELEGLVLFDGKAKCGGCHISTPTQHADGTWTPALFTDFTYDNIGVPRNVLIPGDPAPDKGLGGRPEIAAVDPQKLEIGKQKVMTLRNIAITPPYAHNGVFATLEQITHFYNTRDTLGRVPDNRSSRFGVTGWPAPESPRNVNADELGNLRLTAHEEAALVAFMKTLTDDYPSWGQDPKVPPGSSPPYWQ</sequence>